<dbReference type="RefSeq" id="WP_137630715.1">
    <property type="nucleotide sequence ID" value="NZ_BJDO01000013.1"/>
</dbReference>
<evidence type="ECO:0000256" key="8">
    <source>
        <dbReference type="ARBA" id="ARBA00022777"/>
    </source>
</evidence>
<dbReference type="NCBIfam" id="TIGR00083">
    <property type="entry name" value="ribF"/>
    <property type="match status" value="1"/>
</dbReference>
<dbReference type="PIRSF" id="PIRSF004491">
    <property type="entry name" value="FAD_Synth"/>
    <property type="match status" value="1"/>
</dbReference>
<keyword evidence="11" id="KW-0511">Multifunctional enzyme</keyword>
<comment type="catalytic activity">
    <reaction evidence="13 14">
        <text>FMN + ATP + H(+) = FAD + diphosphate</text>
        <dbReference type="Rhea" id="RHEA:17237"/>
        <dbReference type="ChEBI" id="CHEBI:15378"/>
        <dbReference type="ChEBI" id="CHEBI:30616"/>
        <dbReference type="ChEBI" id="CHEBI:33019"/>
        <dbReference type="ChEBI" id="CHEBI:57692"/>
        <dbReference type="ChEBI" id="CHEBI:58210"/>
        <dbReference type="EC" id="2.7.7.2"/>
    </reaction>
</comment>
<protein>
    <recommendedName>
        <fullName evidence="14">Riboflavin biosynthesis protein</fullName>
    </recommendedName>
    <domain>
        <recommendedName>
            <fullName evidence="14">Riboflavin kinase</fullName>
            <ecNumber evidence="14">2.7.1.26</ecNumber>
        </recommendedName>
        <alternativeName>
            <fullName evidence="14">Flavokinase</fullName>
        </alternativeName>
    </domain>
    <domain>
        <recommendedName>
            <fullName evidence="14">FMN adenylyltransferase</fullName>
            <ecNumber evidence="14">2.7.7.2</ecNumber>
        </recommendedName>
        <alternativeName>
            <fullName evidence="14">FAD pyrophosphorylase</fullName>
        </alternativeName>
        <alternativeName>
            <fullName evidence="14">FAD synthase</fullName>
        </alternativeName>
    </domain>
</protein>
<dbReference type="InterPro" id="IPR023468">
    <property type="entry name" value="Riboflavin_kinase"/>
</dbReference>
<evidence type="ECO:0000256" key="10">
    <source>
        <dbReference type="ARBA" id="ARBA00022840"/>
    </source>
</evidence>
<dbReference type="CDD" id="cd02064">
    <property type="entry name" value="FAD_synthetase_N"/>
    <property type="match status" value="1"/>
</dbReference>
<evidence type="ECO:0000256" key="14">
    <source>
        <dbReference type="PIRNR" id="PIRNR004491"/>
    </source>
</evidence>
<evidence type="ECO:0000256" key="6">
    <source>
        <dbReference type="ARBA" id="ARBA00022695"/>
    </source>
</evidence>
<dbReference type="PANTHER" id="PTHR22749">
    <property type="entry name" value="RIBOFLAVIN KINASE/FMN ADENYLYLTRANSFERASE"/>
    <property type="match status" value="1"/>
</dbReference>
<proteinExistence type="inferred from homology"/>
<dbReference type="GO" id="GO:0008531">
    <property type="term" value="F:riboflavin kinase activity"/>
    <property type="evidence" value="ECO:0007669"/>
    <property type="project" value="UniProtKB-EC"/>
</dbReference>
<keyword evidence="6 14" id="KW-0548">Nucleotidyltransferase</keyword>
<dbReference type="Proteomes" id="UP001596190">
    <property type="component" value="Unassembled WGS sequence"/>
</dbReference>
<dbReference type="Pfam" id="PF06574">
    <property type="entry name" value="FAD_syn"/>
    <property type="match status" value="1"/>
</dbReference>
<comment type="pathway">
    <text evidence="2 14">Cofactor biosynthesis; FMN biosynthesis; FMN from riboflavin (ATP route): step 1/1.</text>
</comment>
<dbReference type="SMART" id="SM00904">
    <property type="entry name" value="Flavokinase"/>
    <property type="match status" value="1"/>
</dbReference>
<evidence type="ECO:0000256" key="7">
    <source>
        <dbReference type="ARBA" id="ARBA00022741"/>
    </source>
</evidence>
<evidence type="ECO:0000256" key="2">
    <source>
        <dbReference type="ARBA" id="ARBA00005201"/>
    </source>
</evidence>
<keyword evidence="10 14" id="KW-0067">ATP-binding</keyword>
<evidence type="ECO:0000256" key="12">
    <source>
        <dbReference type="ARBA" id="ARBA00047880"/>
    </source>
</evidence>
<keyword evidence="5 14" id="KW-0808">Transferase</keyword>
<dbReference type="PANTHER" id="PTHR22749:SF6">
    <property type="entry name" value="RIBOFLAVIN KINASE"/>
    <property type="match status" value="1"/>
</dbReference>
<dbReference type="SUPFAM" id="SSF82114">
    <property type="entry name" value="Riboflavin kinase-like"/>
    <property type="match status" value="1"/>
</dbReference>
<name>A0ABW1TAG2_9LACO</name>
<dbReference type="EC" id="2.7.7.2" evidence="14"/>
<dbReference type="InterPro" id="IPR015864">
    <property type="entry name" value="FAD_synthase"/>
</dbReference>
<comment type="similarity">
    <text evidence="14">Belongs to the ribF family.</text>
</comment>
<dbReference type="Gene3D" id="3.40.50.620">
    <property type="entry name" value="HUPs"/>
    <property type="match status" value="1"/>
</dbReference>
<evidence type="ECO:0000313" key="17">
    <source>
        <dbReference type="Proteomes" id="UP001596190"/>
    </source>
</evidence>
<dbReference type="InterPro" id="IPR004821">
    <property type="entry name" value="Cyt_trans-like"/>
</dbReference>
<dbReference type="InterPro" id="IPR002606">
    <property type="entry name" value="Riboflavin_kinase_bac"/>
</dbReference>
<dbReference type="Gene3D" id="2.40.30.30">
    <property type="entry name" value="Riboflavin kinase-like"/>
    <property type="match status" value="1"/>
</dbReference>
<accession>A0ABW1TAG2</accession>
<dbReference type="SUPFAM" id="SSF52374">
    <property type="entry name" value="Nucleotidylyl transferase"/>
    <property type="match status" value="1"/>
</dbReference>
<keyword evidence="3 14" id="KW-0285">Flavoprotein</keyword>
<reference evidence="17" key="1">
    <citation type="journal article" date="2019" name="Int. J. Syst. Evol. Microbiol.">
        <title>The Global Catalogue of Microorganisms (GCM) 10K type strain sequencing project: providing services to taxonomists for standard genome sequencing and annotation.</title>
        <authorList>
            <consortium name="The Broad Institute Genomics Platform"/>
            <consortium name="The Broad Institute Genome Sequencing Center for Infectious Disease"/>
            <person name="Wu L."/>
            <person name="Ma J."/>
        </authorList>
    </citation>
    <scope>NUCLEOTIDE SEQUENCE [LARGE SCALE GENOMIC DNA]</scope>
    <source>
        <strain evidence="17">CCM 8950</strain>
    </source>
</reference>
<evidence type="ECO:0000256" key="5">
    <source>
        <dbReference type="ARBA" id="ARBA00022679"/>
    </source>
</evidence>
<dbReference type="GO" id="GO:0003919">
    <property type="term" value="F:FMN adenylyltransferase activity"/>
    <property type="evidence" value="ECO:0007669"/>
    <property type="project" value="UniProtKB-EC"/>
</dbReference>
<dbReference type="InterPro" id="IPR023465">
    <property type="entry name" value="Riboflavin_kinase_dom_sf"/>
</dbReference>
<evidence type="ECO:0000259" key="15">
    <source>
        <dbReference type="SMART" id="SM00904"/>
    </source>
</evidence>
<evidence type="ECO:0000256" key="11">
    <source>
        <dbReference type="ARBA" id="ARBA00023268"/>
    </source>
</evidence>
<dbReference type="Pfam" id="PF01687">
    <property type="entry name" value="Flavokinase"/>
    <property type="match status" value="1"/>
</dbReference>
<gene>
    <name evidence="16" type="primary">ribF</name>
    <name evidence="16" type="ORF">ACFP1H_08145</name>
</gene>
<keyword evidence="9 14" id="KW-0274">FAD</keyword>
<evidence type="ECO:0000256" key="1">
    <source>
        <dbReference type="ARBA" id="ARBA00004726"/>
    </source>
</evidence>
<evidence type="ECO:0000256" key="3">
    <source>
        <dbReference type="ARBA" id="ARBA00022630"/>
    </source>
</evidence>
<keyword evidence="7 14" id="KW-0547">Nucleotide-binding</keyword>
<keyword evidence="4 14" id="KW-0288">FMN</keyword>
<comment type="pathway">
    <text evidence="1 14">Cofactor biosynthesis; FAD biosynthesis; FAD from FMN: step 1/1.</text>
</comment>
<organism evidence="16 17">
    <name type="scientific">Secundilactobacillus hailunensis</name>
    <dbReference type="NCBI Taxonomy" id="2559923"/>
    <lineage>
        <taxon>Bacteria</taxon>
        <taxon>Bacillati</taxon>
        <taxon>Bacillota</taxon>
        <taxon>Bacilli</taxon>
        <taxon>Lactobacillales</taxon>
        <taxon>Lactobacillaceae</taxon>
        <taxon>Secundilactobacillus</taxon>
    </lineage>
</organism>
<evidence type="ECO:0000256" key="4">
    <source>
        <dbReference type="ARBA" id="ARBA00022643"/>
    </source>
</evidence>
<evidence type="ECO:0000313" key="16">
    <source>
        <dbReference type="EMBL" id="MFC6254555.1"/>
    </source>
</evidence>
<keyword evidence="17" id="KW-1185">Reference proteome</keyword>
<comment type="catalytic activity">
    <reaction evidence="12 14">
        <text>riboflavin + ATP = FMN + ADP + H(+)</text>
        <dbReference type="Rhea" id="RHEA:14357"/>
        <dbReference type="ChEBI" id="CHEBI:15378"/>
        <dbReference type="ChEBI" id="CHEBI:30616"/>
        <dbReference type="ChEBI" id="CHEBI:57986"/>
        <dbReference type="ChEBI" id="CHEBI:58210"/>
        <dbReference type="ChEBI" id="CHEBI:456216"/>
        <dbReference type="EC" id="2.7.1.26"/>
    </reaction>
</comment>
<sequence>MRVIQIHHPLTAAKVIDRPVVLAMGFFDGVHRGHQAVINRARTIADERGLALAVLTYDHHPALVYQKLTPERNRYLTVNARKMALFEQLGVDIVYQINFASQFAAQTPQEFVDQYLIGFHAAVVVAGYDHTYGPKDVATMDKLPEYAQNRFEIVVVGEKELQSKKIGSSRIRHNLDQGDLKTVNDLLGYRYQTTGTVMHGEARGRTLGFPTANVSHDAQYWLPGIGVYVTRVKVNGKWYQAMTSIGRNVTFGEGRPVTVEAYLLDFKQAIYGEIVTVEWDYRLRGEIKFDSVAGLIKQLNQDAQDTKAYFEAHPITKLALE</sequence>
<evidence type="ECO:0000256" key="13">
    <source>
        <dbReference type="ARBA" id="ARBA00049494"/>
    </source>
</evidence>
<feature type="domain" description="Riboflavin kinase" evidence="15">
    <location>
        <begin position="186"/>
        <end position="311"/>
    </location>
</feature>
<dbReference type="InterPro" id="IPR015865">
    <property type="entry name" value="Riboflavin_kinase_bac/euk"/>
</dbReference>
<keyword evidence="8 14" id="KW-0418">Kinase</keyword>
<dbReference type="NCBIfam" id="TIGR00125">
    <property type="entry name" value="cyt_tran_rel"/>
    <property type="match status" value="1"/>
</dbReference>
<dbReference type="EMBL" id="JBHSSA010000056">
    <property type="protein sequence ID" value="MFC6254555.1"/>
    <property type="molecule type" value="Genomic_DNA"/>
</dbReference>
<dbReference type="InterPro" id="IPR014729">
    <property type="entry name" value="Rossmann-like_a/b/a_fold"/>
</dbReference>
<evidence type="ECO:0000256" key="9">
    <source>
        <dbReference type="ARBA" id="ARBA00022827"/>
    </source>
</evidence>
<comment type="caution">
    <text evidence="16">The sequence shown here is derived from an EMBL/GenBank/DDBJ whole genome shotgun (WGS) entry which is preliminary data.</text>
</comment>
<dbReference type="EC" id="2.7.1.26" evidence="14"/>